<dbReference type="SUPFAM" id="SSF53335">
    <property type="entry name" value="S-adenosyl-L-methionine-dependent methyltransferases"/>
    <property type="match status" value="1"/>
</dbReference>
<evidence type="ECO:0000313" key="1">
    <source>
        <dbReference type="EMBL" id="MYM90038.1"/>
    </source>
</evidence>
<sequence>MSLAEAATAHVAPLANLLPPNARLLVQAGAGDGELARHYHALYPASCLLVVDPEAAGAQRARAYAERVYQADLDTAGQGLYQQLTWADAWIFDATLEQFAQPARVLAQLRRVIQYDACVVARVANSAHWQAPERPPRHRLEIDAMVALFEDNGFRVVNGIMLNPGPLPAAVETALRLQALRSGVAPEPLMEAAQPSHYLIKAMPA</sequence>
<evidence type="ECO:0008006" key="3">
    <source>
        <dbReference type="Google" id="ProtNLM"/>
    </source>
</evidence>
<accession>A0A845GB19</accession>
<evidence type="ECO:0000313" key="2">
    <source>
        <dbReference type="Proteomes" id="UP000470302"/>
    </source>
</evidence>
<dbReference type="EMBL" id="WWCW01000100">
    <property type="protein sequence ID" value="MYM90038.1"/>
    <property type="molecule type" value="Genomic_DNA"/>
</dbReference>
<proteinExistence type="predicted"/>
<organism evidence="1 2">
    <name type="scientific">Duganella vulcania</name>
    <dbReference type="NCBI Taxonomy" id="2692166"/>
    <lineage>
        <taxon>Bacteria</taxon>
        <taxon>Pseudomonadati</taxon>
        <taxon>Pseudomonadota</taxon>
        <taxon>Betaproteobacteria</taxon>
        <taxon>Burkholderiales</taxon>
        <taxon>Oxalobacteraceae</taxon>
        <taxon>Telluria group</taxon>
        <taxon>Duganella</taxon>
    </lineage>
</organism>
<dbReference type="Proteomes" id="UP000470302">
    <property type="component" value="Unassembled WGS sequence"/>
</dbReference>
<dbReference type="AlphaFoldDB" id="A0A845GB19"/>
<reference evidence="1 2" key="1">
    <citation type="submission" date="2020-01" db="EMBL/GenBank/DDBJ databases">
        <title>Novel species isolated from a subtropical stream in China.</title>
        <authorList>
            <person name="Lu H."/>
        </authorList>
    </citation>
    <scope>NUCLEOTIDE SEQUENCE [LARGE SCALE GENOMIC DNA]</scope>
    <source>
        <strain evidence="1 2">FT82W</strain>
    </source>
</reference>
<protein>
    <recommendedName>
        <fullName evidence="3">Methyltransferase domain-containing protein</fullName>
    </recommendedName>
</protein>
<dbReference type="InterPro" id="IPR029063">
    <property type="entry name" value="SAM-dependent_MTases_sf"/>
</dbReference>
<dbReference type="Gene3D" id="3.40.50.150">
    <property type="entry name" value="Vaccinia Virus protein VP39"/>
    <property type="match status" value="1"/>
</dbReference>
<name>A0A845GB19_9BURK</name>
<comment type="caution">
    <text evidence="1">The sequence shown here is derived from an EMBL/GenBank/DDBJ whole genome shotgun (WGS) entry which is preliminary data.</text>
</comment>
<dbReference type="RefSeq" id="WP_161098873.1">
    <property type="nucleotide sequence ID" value="NZ_WWCW01000100.1"/>
</dbReference>
<gene>
    <name evidence="1" type="ORF">GTP91_23060</name>
</gene>